<dbReference type="GO" id="GO:0030248">
    <property type="term" value="F:cellulose binding"/>
    <property type="evidence" value="ECO:0007669"/>
    <property type="project" value="InterPro"/>
</dbReference>
<keyword evidence="4" id="KW-0964">Secreted</keyword>
<dbReference type="Proteomes" id="UP001285441">
    <property type="component" value="Unassembled WGS sequence"/>
</dbReference>
<dbReference type="GO" id="GO:0005975">
    <property type="term" value="P:carbohydrate metabolic process"/>
    <property type="evidence" value="ECO:0007669"/>
    <property type="project" value="InterPro"/>
</dbReference>
<reference evidence="13" key="2">
    <citation type="submission" date="2023-06" db="EMBL/GenBank/DDBJ databases">
        <authorList>
            <consortium name="Lawrence Berkeley National Laboratory"/>
            <person name="Haridas S."/>
            <person name="Hensen N."/>
            <person name="Bonometti L."/>
            <person name="Westerberg I."/>
            <person name="Brannstrom I.O."/>
            <person name="Guillou S."/>
            <person name="Cros-Aarteil S."/>
            <person name="Calhoun S."/>
            <person name="Kuo A."/>
            <person name="Mondo S."/>
            <person name="Pangilinan J."/>
            <person name="Riley R."/>
            <person name="LaButti K."/>
            <person name="Andreopoulos B."/>
            <person name="Lipzen A."/>
            <person name="Chen C."/>
            <person name="Yanf M."/>
            <person name="Daum C."/>
            <person name="Ng V."/>
            <person name="Clum A."/>
            <person name="Steindorff A."/>
            <person name="Ohm R."/>
            <person name="Martin F."/>
            <person name="Silar P."/>
            <person name="Natvig D."/>
            <person name="Lalanne C."/>
            <person name="Gautier V."/>
            <person name="Ament-velasquez S.L."/>
            <person name="Kruys A."/>
            <person name="Hutchinson M.I."/>
            <person name="Powell A.J."/>
            <person name="Barry K."/>
            <person name="Miller A.N."/>
            <person name="Grigoriev I.V."/>
            <person name="Debuchy R."/>
            <person name="Gladieux P."/>
            <person name="Thoren M.H."/>
            <person name="Johannesson H."/>
        </authorList>
    </citation>
    <scope>NUCLEOTIDE SEQUENCE</scope>
    <source>
        <strain evidence="13">CBS 232.78</strain>
    </source>
</reference>
<dbReference type="InterPro" id="IPR029058">
    <property type="entry name" value="AB_hydrolase_fold"/>
</dbReference>
<keyword evidence="3" id="KW-0719">Serine esterase</keyword>
<dbReference type="Pfam" id="PF22244">
    <property type="entry name" value="GCE_fung"/>
    <property type="match status" value="1"/>
</dbReference>
<evidence type="ECO:0000256" key="6">
    <source>
        <dbReference type="ARBA" id="ARBA00022801"/>
    </source>
</evidence>
<comment type="caution">
    <text evidence="13">The sequence shown here is derived from an EMBL/GenBank/DDBJ whole genome shotgun (WGS) entry which is preliminary data.</text>
</comment>
<keyword evidence="5 11" id="KW-0732">Signal</keyword>
<dbReference type="PROSITE" id="PS00562">
    <property type="entry name" value="CBM1_1"/>
    <property type="match status" value="1"/>
</dbReference>
<dbReference type="AlphaFoldDB" id="A0AAE0N592"/>
<evidence type="ECO:0000256" key="5">
    <source>
        <dbReference type="ARBA" id="ARBA00022729"/>
    </source>
</evidence>
<evidence type="ECO:0000256" key="3">
    <source>
        <dbReference type="ARBA" id="ARBA00022487"/>
    </source>
</evidence>
<evidence type="ECO:0000256" key="1">
    <source>
        <dbReference type="ARBA" id="ARBA00004613"/>
    </source>
</evidence>
<dbReference type="GO" id="GO:0046274">
    <property type="term" value="P:lignin catabolic process"/>
    <property type="evidence" value="ECO:0007669"/>
    <property type="project" value="UniProtKB-KW"/>
</dbReference>
<feature type="signal peptide" evidence="11">
    <location>
        <begin position="1"/>
        <end position="21"/>
    </location>
</feature>
<evidence type="ECO:0000256" key="10">
    <source>
        <dbReference type="SAM" id="MobiDB-lite"/>
    </source>
</evidence>
<name>A0AAE0N592_9PEZI</name>
<dbReference type="PROSITE" id="PS51164">
    <property type="entry name" value="CBM1_2"/>
    <property type="match status" value="1"/>
</dbReference>
<evidence type="ECO:0000256" key="2">
    <source>
        <dbReference type="ARBA" id="ARBA00010092"/>
    </source>
</evidence>
<comment type="similarity">
    <text evidence="2">Belongs to the carbohydrate esterase 15 (CE15) family.</text>
</comment>
<protein>
    <recommendedName>
        <fullName evidence="9">(4-O-methyl)-D-glucuronate--lignin esterase</fullName>
        <ecNumber evidence="9">3.1.1.117</ecNumber>
    </recommendedName>
</protein>
<keyword evidence="7" id="KW-0439">Lignin degradation</keyword>
<sequence length="492" mass="51226">MLSKTSASSLLVVLGAAGVSAQQALWGQCGGINWNGAKTCVSGAYCSEQNAWYFQCLPGTATTTAAAATTTATLTTSSSAVVVPPTTLSTSIFTASSSSSSTPAAPPSTTSSSSGSSAAACPAIPGSLGSSVSTLPDPFTFAGGTKVTTKEQWKCRQEEISQLFQKYELGTLPPKPSSVSATFSGSTLSITASQGGKTISFSVSISNIPSGAGPHPAIINYGTYGASVPVPAGVATIGFNNDDIAAQTDGTSRGKGKFYDLYGSSHSAGALTAWAWGVSRIMDALELTKAQTKIDPSRIGVTGCSRNGKGAFVAGALEPRIALTLPQESGAGGSGCWRLETWQNANGYSVQDAKEIVGENVWFSPLFNNYVNNINQLPFDHHMLAALVAPRPLYLMENPDFEWLGKISTYGCMGAARKQYQALGALDKFGYSQVGGHNHCSFPSAQSTELNAFIGKFLLNNANAGTTNVYRTDQTLNFNLDTWAPWTVPNLA</sequence>
<evidence type="ECO:0000313" key="14">
    <source>
        <dbReference type="Proteomes" id="UP001285441"/>
    </source>
</evidence>
<evidence type="ECO:0000313" key="13">
    <source>
        <dbReference type="EMBL" id="KAK3370693.1"/>
    </source>
</evidence>
<organism evidence="13 14">
    <name type="scientific">Podospora didyma</name>
    <dbReference type="NCBI Taxonomy" id="330526"/>
    <lineage>
        <taxon>Eukaryota</taxon>
        <taxon>Fungi</taxon>
        <taxon>Dikarya</taxon>
        <taxon>Ascomycota</taxon>
        <taxon>Pezizomycotina</taxon>
        <taxon>Sordariomycetes</taxon>
        <taxon>Sordariomycetidae</taxon>
        <taxon>Sordariales</taxon>
        <taxon>Podosporaceae</taxon>
        <taxon>Podospora</taxon>
    </lineage>
</organism>
<proteinExistence type="inferred from homology"/>
<dbReference type="SMART" id="SM00236">
    <property type="entry name" value="fCBD"/>
    <property type="match status" value="1"/>
</dbReference>
<dbReference type="SUPFAM" id="SSF53474">
    <property type="entry name" value="alpha/beta-Hydrolases"/>
    <property type="match status" value="1"/>
</dbReference>
<dbReference type="InterPro" id="IPR035971">
    <property type="entry name" value="CBD_sf"/>
</dbReference>
<dbReference type="Gene3D" id="3.40.50.1820">
    <property type="entry name" value="alpha/beta hydrolase"/>
    <property type="match status" value="1"/>
</dbReference>
<dbReference type="InterPro" id="IPR000254">
    <property type="entry name" value="CBD"/>
</dbReference>
<keyword evidence="14" id="KW-1185">Reference proteome</keyword>
<reference evidence="13" key="1">
    <citation type="journal article" date="2023" name="Mol. Phylogenet. Evol.">
        <title>Genome-scale phylogeny and comparative genomics of the fungal order Sordariales.</title>
        <authorList>
            <person name="Hensen N."/>
            <person name="Bonometti L."/>
            <person name="Westerberg I."/>
            <person name="Brannstrom I.O."/>
            <person name="Guillou S."/>
            <person name="Cros-Aarteil S."/>
            <person name="Calhoun S."/>
            <person name="Haridas S."/>
            <person name="Kuo A."/>
            <person name="Mondo S."/>
            <person name="Pangilinan J."/>
            <person name="Riley R."/>
            <person name="LaButti K."/>
            <person name="Andreopoulos B."/>
            <person name="Lipzen A."/>
            <person name="Chen C."/>
            <person name="Yan M."/>
            <person name="Daum C."/>
            <person name="Ng V."/>
            <person name="Clum A."/>
            <person name="Steindorff A."/>
            <person name="Ohm R.A."/>
            <person name="Martin F."/>
            <person name="Silar P."/>
            <person name="Natvig D.O."/>
            <person name="Lalanne C."/>
            <person name="Gautier V."/>
            <person name="Ament-Velasquez S.L."/>
            <person name="Kruys A."/>
            <person name="Hutchinson M.I."/>
            <person name="Powell A.J."/>
            <person name="Barry K."/>
            <person name="Miller A.N."/>
            <person name="Grigoriev I.V."/>
            <person name="Debuchy R."/>
            <person name="Gladieux P."/>
            <person name="Hiltunen Thoren M."/>
            <person name="Johannesson H."/>
        </authorList>
    </citation>
    <scope>NUCLEOTIDE SEQUENCE</scope>
    <source>
        <strain evidence="13">CBS 232.78</strain>
    </source>
</reference>
<feature type="chain" id="PRO_5041956917" description="(4-O-methyl)-D-glucuronate--lignin esterase" evidence="11">
    <location>
        <begin position="22"/>
        <end position="492"/>
    </location>
</feature>
<evidence type="ECO:0000256" key="8">
    <source>
        <dbReference type="ARBA" id="ARBA00024511"/>
    </source>
</evidence>
<dbReference type="SUPFAM" id="SSF57180">
    <property type="entry name" value="Cellulose-binding domain"/>
    <property type="match status" value="1"/>
</dbReference>
<evidence type="ECO:0000256" key="9">
    <source>
        <dbReference type="ARBA" id="ARBA00026105"/>
    </source>
</evidence>
<dbReference type="GO" id="GO:0005576">
    <property type="term" value="C:extracellular region"/>
    <property type="evidence" value="ECO:0007669"/>
    <property type="project" value="UniProtKB-SubCell"/>
</dbReference>
<evidence type="ECO:0000259" key="12">
    <source>
        <dbReference type="PROSITE" id="PS51164"/>
    </source>
</evidence>
<dbReference type="EC" id="3.1.1.117" evidence="9"/>
<dbReference type="InterPro" id="IPR054579">
    <property type="entry name" value="GCE-like_dom"/>
</dbReference>
<gene>
    <name evidence="13" type="ORF">B0H63DRAFT_319699</name>
</gene>
<evidence type="ECO:0000256" key="4">
    <source>
        <dbReference type="ARBA" id="ARBA00022525"/>
    </source>
</evidence>
<evidence type="ECO:0000256" key="11">
    <source>
        <dbReference type="SAM" id="SignalP"/>
    </source>
</evidence>
<comment type="subcellular location">
    <subcellularLocation>
        <location evidence="1">Secreted</location>
    </subcellularLocation>
</comment>
<keyword evidence="6" id="KW-0378">Hydrolase</keyword>
<feature type="region of interest" description="Disordered" evidence="10">
    <location>
        <begin position="95"/>
        <end position="117"/>
    </location>
</feature>
<evidence type="ECO:0000256" key="7">
    <source>
        <dbReference type="ARBA" id="ARBA00023185"/>
    </source>
</evidence>
<dbReference type="GO" id="GO:0052689">
    <property type="term" value="F:carboxylic ester hydrolase activity"/>
    <property type="evidence" value="ECO:0007669"/>
    <property type="project" value="UniProtKB-KW"/>
</dbReference>
<dbReference type="Pfam" id="PF00734">
    <property type="entry name" value="CBM_1"/>
    <property type="match status" value="1"/>
</dbReference>
<dbReference type="EMBL" id="JAULSW010000009">
    <property type="protein sequence ID" value="KAK3370693.1"/>
    <property type="molecule type" value="Genomic_DNA"/>
</dbReference>
<accession>A0AAE0N592</accession>
<comment type="catalytic activity">
    <reaction evidence="8">
        <text>a 4-O-methyl-alpha-D-glucuronosyl ester derivative + H2O = 4-O-methyl-alpha-D-glucuronate derivative + an alcohol + H(+)</text>
        <dbReference type="Rhea" id="RHEA:67452"/>
        <dbReference type="ChEBI" id="CHEBI:15377"/>
        <dbReference type="ChEBI" id="CHEBI:15378"/>
        <dbReference type="ChEBI" id="CHEBI:30879"/>
        <dbReference type="ChEBI" id="CHEBI:171667"/>
        <dbReference type="ChEBI" id="CHEBI:171668"/>
        <dbReference type="EC" id="3.1.1.117"/>
    </reaction>
    <physiologicalReaction direction="left-to-right" evidence="8">
        <dbReference type="Rhea" id="RHEA:67453"/>
    </physiologicalReaction>
</comment>
<feature type="domain" description="CBM1" evidence="12">
    <location>
        <begin position="21"/>
        <end position="57"/>
    </location>
</feature>